<keyword evidence="3" id="KW-0831">Ubiquinone biosynthesis</keyword>
<evidence type="ECO:0000313" key="8">
    <source>
        <dbReference type="EMBL" id="KIE06188.1"/>
    </source>
</evidence>
<dbReference type="GO" id="GO:0008289">
    <property type="term" value="F:lipid binding"/>
    <property type="evidence" value="ECO:0007669"/>
    <property type="project" value="UniProtKB-KW"/>
</dbReference>
<dbReference type="AlphaFoldDB" id="A0A0C1QQL6"/>
<dbReference type="EMBL" id="JSWE01000036">
    <property type="protein sequence ID" value="KIE06188.1"/>
    <property type="molecule type" value="Genomic_DNA"/>
</dbReference>
<keyword evidence="5" id="KW-0446">Lipid-binding</keyword>
<proteinExistence type="inferred from homology"/>
<sequence>MHNRFMTKQDIIKEKILEEIIKIVPTAGWGVKSLEQASQNAGYNKYLGEVVFENGVDGIIEYFIAINEAKMLSELKKLNLDKMRIRDRISEAIKIKLNIYADNKEVIAKTVAYLSIPFKSPLGLKLLWQTADIIWYEAGFDKSTDFNYYTKRTLLSSVYSSTLIYWLNDNSINHQDTIGFLERRIDNVISIGKFLNPRK</sequence>
<evidence type="ECO:0000256" key="3">
    <source>
        <dbReference type="ARBA" id="ARBA00022688"/>
    </source>
</evidence>
<feature type="domain" description="COQ9 C-terminal" evidence="7">
    <location>
        <begin position="121"/>
        <end position="191"/>
    </location>
</feature>
<evidence type="ECO:0000256" key="1">
    <source>
        <dbReference type="ARBA" id="ARBA00004749"/>
    </source>
</evidence>
<accession>A0A0C1QQL6</accession>
<dbReference type="NCBIfam" id="TIGR02396">
    <property type="entry name" value="diverge_rpsU"/>
    <property type="match status" value="1"/>
</dbReference>
<reference evidence="8 9" key="1">
    <citation type="submission" date="2014-11" db="EMBL/GenBank/DDBJ databases">
        <title>A Rickettsiales Symbiont of Amoebae With Ancient Features.</title>
        <authorList>
            <person name="Schulz F."/>
            <person name="Martijn J."/>
            <person name="Wascher F."/>
            <person name="Kostanjsek R."/>
            <person name="Ettema T.J."/>
            <person name="Horn M."/>
        </authorList>
    </citation>
    <scope>NUCLEOTIDE SEQUENCE [LARGE SCALE GENOMIC DNA]</scope>
    <source>
        <strain evidence="8 9">UWC36</strain>
    </source>
</reference>
<evidence type="ECO:0000256" key="5">
    <source>
        <dbReference type="ARBA" id="ARBA00023121"/>
    </source>
</evidence>
<dbReference type="PATRIC" id="fig|86105.3.peg.185"/>
<protein>
    <recommendedName>
        <fullName evidence="7">COQ9 C-terminal domain-containing protein</fullName>
    </recommendedName>
</protein>
<evidence type="ECO:0000259" key="7">
    <source>
        <dbReference type="Pfam" id="PF08511"/>
    </source>
</evidence>
<dbReference type="STRING" id="86105.NF27_BK01090"/>
<comment type="pathway">
    <text evidence="1">Cofactor biosynthesis; ubiquinone biosynthesis.</text>
</comment>
<dbReference type="Pfam" id="PF08511">
    <property type="entry name" value="COQ9"/>
    <property type="match status" value="1"/>
</dbReference>
<organism evidence="8 9">
    <name type="scientific">Candidatus Jidaibacter acanthamoebae</name>
    <dbReference type="NCBI Taxonomy" id="86105"/>
    <lineage>
        <taxon>Bacteria</taxon>
        <taxon>Pseudomonadati</taxon>
        <taxon>Pseudomonadota</taxon>
        <taxon>Alphaproteobacteria</taxon>
        <taxon>Rickettsiales</taxon>
        <taxon>Candidatus Midichloriaceae</taxon>
        <taxon>Candidatus Jidaibacter</taxon>
    </lineage>
</organism>
<dbReference type="InterPro" id="IPR012762">
    <property type="entry name" value="Ubiq_biosynth_COQ9"/>
</dbReference>
<evidence type="ECO:0000256" key="4">
    <source>
        <dbReference type="ARBA" id="ARBA00022946"/>
    </source>
</evidence>
<dbReference type="InterPro" id="IPR013718">
    <property type="entry name" value="COQ9_C"/>
</dbReference>
<keyword evidence="4" id="KW-0809">Transit peptide</keyword>
<dbReference type="Gene3D" id="1.10.357.10">
    <property type="entry name" value="Tetracycline Repressor, domain 2"/>
    <property type="match status" value="1"/>
</dbReference>
<evidence type="ECO:0000256" key="2">
    <source>
        <dbReference type="ARBA" id="ARBA00010766"/>
    </source>
</evidence>
<dbReference type="GO" id="GO:0006744">
    <property type="term" value="P:ubiquinone biosynthetic process"/>
    <property type="evidence" value="ECO:0007669"/>
    <property type="project" value="UniProtKB-KW"/>
</dbReference>
<gene>
    <name evidence="8" type="ORF">NF27_BK01090</name>
</gene>
<comment type="similarity">
    <text evidence="2">Belongs to the COQ9 family.</text>
</comment>
<dbReference type="Proteomes" id="UP000031258">
    <property type="component" value="Unassembled WGS sequence"/>
</dbReference>
<name>A0A0C1QQL6_9RICK</name>
<comment type="caution">
    <text evidence="8">The sequence shown here is derived from an EMBL/GenBank/DDBJ whole genome shotgun (WGS) entry which is preliminary data.</text>
</comment>
<keyword evidence="9" id="KW-1185">Reference proteome</keyword>
<evidence type="ECO:0000256" key="6">
    <source>
        <dbReference type="ARBA" id="ARBA00058104"/>
    </source>
</evidence>
<comment type="function">
    <text evidence="6">Membrane-associated protein that warps the membrane surface to access and bind aromatic isoprenes with high specificity, including ubiquinone (CoQ) isoprene intermediates and presents them directly to COQ7, therefore facilitating the COQ7-mediated hydroxylase step. Participates in the biosynthesis of coenzyme Q, also named ubiquinone, an essential lipid-soluble electron transporter for aerobic cellular respiration.</text>
</comment>
<evidence type="ECO:0000313" key="9">
    <source>
        <dbReference type="Proteomes" id="UP000031258"/>
    </source>
</evidence>
<dbReference type="PANTHER" id="PTHR21427">
    <property type="entry name" value="UBIQUINONE BIOSYNTHESIS PROTEIN COQ9, MITOCHONDRIAL"/>
    <property type="match status" value="1"/>
</dbReference>
<dbReference type="PANTHER" id="PTHR21427:SF19">
    <property type="entry name" value="UBIQUINONE BIOSYNTHESIS PROTEIN COQ9, MITOCHONDRIAL"/>
    <property type="match status" value="1"/>
</dbReference>